<dbReference type="Gene3D" id="3.40.50.720">
    <property type="entry name" value="NAD(P)-binding Rossmann-like Domain"/>
    <property type="match status" value="1"/>
</dbReference>
<keyword evidence="6" id="KW-1185">Reference proteome</keyword>
<evidence type="ECO:0000259" key="3">
    <source>
        <dbReference type="Pfam" id="PF01408"/>
    </source>
</evidence>
<dbReference type="GO" id="GO:0006740">
    <property type="term" value="P:NADPH regeneration"/>
    <property type="evidence" value="ECO:0007669"/>
    <property type="project" value="TreeGrafter"/>
</dbReference>
<reference evidence="5" key="1">
    <citation type="submission" date="2020-09" db="EMBL/GenBank/DDBJ databases">
        <title>Novel species of Mucilaginibacter isolated from a glacier on the Tibetan Plateau.</title>
        <authorList>
            <person name="Liu Q."/>
            <person name="Xin Y.-H."/>
        </authorList>
    </citation>
    <scope>NUCLEOTIDE SEQUENCE</scope>
    <source>
        <strain evidence="5">ZB1P21</strain>
    </source>
</reference>
<feature type="domain" description="GFO/IDH/MocA-like oxidoreductase" evidence="4">
    <location>
        <begin position="136"/>
        <end position="250"/>
    </location>
</feature>
<dbReference type="PANTHER" id="PTHR42840:SF3">
    <property type="entry name" value="BINDING ROSSMANN FOLD OXIDOREDUCTASE, PUTATIVE (AFU_ORTHOLOGUE AFUA_2G10240)-RELATED"/>
    <property type="match status" value="1"/>
</dbReference>
<evidence type="ECO:0000313" key="5">
    <source>
        <dbReference type="EMBL" id="MBD1395493.1"/>
    </source>
</evidence>
<dbReference type="InterPro" id="IPR036291">
    <property type="entry name" value="NAD(P)-bd_dom_sf"/>
</dbReference>
<dbReference type="PANTHER" id="PTHR42840">
    <property type="entry name" value="NAD(P)-BINDING ROSSMANN-FOLD SUPERFAMILY PROTEIN-RELATED"/>
    <property type="match status" value="1"/>
</dbReference>
<keyword evidence="2" id="KW-0560">Oxidoreductase</keyword>
<dbReference type="InterPro" id="IPR055170">
    <property type="entry name" value="GFO_IDH_MocA-like_dom"/>
</dbReference>
<dbReference type="InterPro" id="IPR000683">
    <property type="entry name" value="Gfo/Idh/MocA-like_OxRdtase_N"/>
</dbReference>
<dbReference type="SUPFAM" id="SSF51735">
    <property type="entry name" value="NAD(P)-binding Rossmann-fold domains"/>
    <property type="match status" value="1"/>
</dbReference>
<evidence type="ECO:0000313" key="6">
    <source>
        <dbReference type="Proteomes" id="UP000619078"/>
    </source>
</evidence>
<dbReference type="GO" id="GO:0005737">
    <property type="term" value="C:cytoplasm"/>
    <property type="evidence" value="ECO:0007669"/>
    <property type="project" value="TreeGrafter"/>
</dbReference>
<dbReference type="GO" id="GO:0016491">
    <property type="term" value="F:oxidoreductase activity"/>
    <property type="evidence" value="ECO:0007669"/>
    <property type="project" value="UniProtKB-KW"/>
</dbReference>
<evidence type="ECO:0000256" key="2">
    <source>
        <dbReference type="ARBA" id="ARBA00023002"/>
    </source>
</evidence>
<dbReference type="AlphaFoldDB" id="A0A926NUF5"/>
<dbReference type="Pfam" id="PF01408">
    <property type="entry name" value="GFO_IDH_MocA"/>
    <property type="match status" value="1"/>
</dbReference>
<dbReference type="RefSeq" id="WP_191166212.1">
    <property type="nucleotide sequence ID" value="NZ_JACWMX010000013.1"/>
</dbReference>
<comment type="caution">
    <text evidence="5">The sequence shown here is derived from an EMBL/GenBank/DDBJ whole genome shotgun (WGS) entry which is preliminary data.</text>
</comment>
<accession>A0A926NUF5</accession>
<evidence type="ECO:0000259" key="4">
    <source>
        <dbReference type="Pfam" id="PF22725"/>
    </source>
</evidence>
<gene>
    <name evidence="5" type="ORF">IDJ76_20485</name>
</gene>
<dbReference type="Pfam" id="PF22725">
    <property type="entry name" value="GFO_IDH_MocA_C3"/>
    <property type="match status" value="1"/>
</dbReference>
<sequence length="395" mass="43719">MKIAMLGSGFIARFYADSLVGHRRLDKLHAVYSRDIKKAKQFAQDYNLPVYSDSMYDVVNHPEVDVVVISLPNDLHLAAVQACAKAGKHVLCTKPLGRTAHEAKQMLDAVEAAGVMGGYLEDLCYTPKFNKSLASVKAGALGRVLWAKSREAHPGPHSNWFWDKEQSGGGAIVDLGCHCIEIARSYIGKQVRPVEVMCWAATQVHPIDAEDNAIGMVKYANGAIGQFEVSWCFRGGMDLRDEVMGTEGTIWINNFMRTGFDMFSTGKGGGYVAEKAESSSGWLFPVGDEVNELGYNHMFTDMFEAIDGHREPTETFYDGYVVNAIIDAAYASAKSGAWEKVVIDDWRGSNDTQIASDFAVYNEQYYLIKEEILPHGQKKLLLKDKTTGEVVVRDM</sequence>
<feature type="domain" description="Gfo/Idh/MocA-like oxidoreductase N-terminal" evidence="3">
    <location>
        <begin position="1"/>
        <end position="116"/>
    </location>
</feature>
<proteinExistence type="inferred from homology"/>
<evidence type="ECO:0000256" key="1">
    <source>
        <dbReference type="ARBA" id="ARBA00010928"/>
    </source>
</evidence>
<dbReference type="SUPFAM" id="SSF55347">
    <property type="entry name" value="Glyceraldehyde-3-phosphate dehydrogenase-like, C-terminal domain"/>
    <property type="match status" value="1"/>
</dbReference>
<dbReference type="EMBL" id="JACWMX010000013">
    <property type="protein sequence ID" value="MBD1395493.1"/>
    <property type="molecule type" value="Genomic_DNA"/>
</dbReference>
<organism evidence="5 6">
    <name type="scientific">Mucilaginibacter glaciei</name>
    <dbReference type="NCBI Taxonomy" id="2772109"/>
    <lineage>
        <taxon>Bacteria</taxon>
        <taxon>Pseudomonadati</taxon>
        <taxon>Bacteroidota</taxon>
        <taxon>Sphingobacteriia</taxon>
        <taxon>Sphingobacteriales</taxon>
        <taxon>Sphingobacteriaceae</taxon>
        <taxon>Mucilaginibacter</taxon>
    </lineage>
</organism>
<name>A0A926NUF5_9SPHI</name>
<dbReference type="GO" id="GO:0000166">
    <property type="term" value="F:nucleotide binding"/>
    <property type="evidence" value="ECO:0007669"/>
    <property type="project" value="InterPro"/>
</dbReference>
<comment type="similarity">
    <text evidence="1">Belongs to the Gfo/Idh/MocA family.</text>
</comment>
<dbReference type="Proteomes" id="UP000619078">
    <property type="component" value="Unassembled WGS sequence"/>
</dbReference>
<dbReference type="Gene3D" id="3.30.360.10">
    <property type="entry name" value="Dihydrodipicolinate Reductase, domain 2"/>
    <property type="match status" value="1"/>
</dbReference>
<protein>
    <submittedName>
        <fullName evidence="5">Gfo/Idh/MocA family oxidoreductase</fullName>
    </submittedName>
</protein>